<dbReference type="PROSITE" id="PS00697">
    <property type="entry name" value="DNA_LIGASE_A1"/>
    <property type="match status" value="1"/>
</dbReference>
<dbReference type="InterPro" id="IPR012309">
    <property type="entry name" value="DNA_ligase_ATP-dep_C"/>
</dbReference>
<accession>A0A7D5I441</accession>
<dbReference type="GeneID" id="55821271"/>
<dbReference type="Pfam" id="PF04675">
    <property type="entry name" value="DNA_ligase_A_N"/>
    <property type="match status" value="1"/>
</dbReference>
<protein>
    <recommendedName>
        <fullName evidence="2 14">DNA ligase</fullName>
        <ecNumber evidence="14">6.5.1.1</ecNumber>
    </recommendedName>
    <alternativeName>
        <fullName evidence="14">Polydeoxyribonucleotide synthase [ATP]</fullName>
    </alternativeName>
</protein>
<evidence type="ECO:0000256" key="5">
    <source>
        <dbReference type="ARBA" id="ARBA00022705"/>
    </source>
</evidence>
<feature type="binding site" evidence="14">
    <location>
        <position position="297"/>
    </location>
    <ligand>
        <name>ATP</name>
        <dbReference type="ChEBI" id="CHEBI:30616"/>
    </ligand>
</feature>
<dbReference type="HAMAP" id="MF_00407">
    <property type="entry name" value="DNA_ligase"/>
    <property type="match status" value="1"/>
</dbReference>
<feature type="binding site" evidence="14">
    <location>
        <position position="335"/>
    </location>
    <ligand>
        <name>ATP</name>
        <dbReference type="ChEBI" id="CHEBI:30616"/>
    </ligand>
</feature>
<feature type="domain" description="ATP-dependent DNA ligase family profile" evidence="16">
    <location>
        <begin position="323"/>
        <end position="458"/>
    </location>
</feature>
<gene>
    <name evidence="14" type="primary">lig</name>
    <name evidence="17" type="ORF">HWN40_06310</name>
</gene>
<dbReference type="InterPro" id="IPR000977">
    <property type="entry name" value="DNA_ligase_ATP-dep"/>
</dbReference>
<feature type="binding site" evidence="14">
    <location>
        <position position="245"/>
    </location>
    <ligand>
        <name>ATP</name>
        <dbReference type="ChEBI" id="CHEBI:30616"/>
    </ligand>
</feature>
<dbReference type="InterPro" id="IPR012340">
    <property type="entry name" value="NA-bd_OB-fold"/>
</dbReference>
<evidence type="ECO:0000259" key="16">
    <source>
        <dbReference type="PROSITE" id="PS50160"/>
    </source>
</evidence>
<dbReference type="Gene3D" id="1.10.3260.10">
    <property type="entry name" value="DNA ligase, ATP-dependent, N-terminal domain"/>
    <property type="match status" value="1"/>
</dbReference>
<keyword evidence="12 14" id="KW-0234">DNA repair</keyword>
<dbReference type="Pfam" id="PF01068">
    <property type="entry name" value="DNA_ligase_A_M"/>
    <property type="match status" value="1"/>
</dbReference>
<evidence type="ECO:0000256" key="2">
    <source>
        <dbReference type="ARBA" id="ARBA00013308"/>
    </source>
</evidence>
<evidence type="ECO:0000256" key="15">
    <source>
        <dbReference type="RuleBase" id="RU004196"/>
    </source>
</evidence>
<feature type="binding site" evidence="14">
    <location>
        <position position="418"/>
    </location>
    <ligand>
        <name>ATP</name>
        <dbReference type="ChEBI" id="CHEBI:30616"/>
    </ligand>
</feature>
<evidence type="ECO:0000256" key="11">
    <source>
        <dbReference type="ARBA" id="ARBA00023172"/>
    </source>
</evidence>
<name>A0A7D5I441_9EURY</name>
<dbReference type="PANTHER" id="PTHR45674">
    <property type="entry name" value="DNA LIGASE 1/3 FAMILY MEMBER"/>
    <property type="match status" value="1"/>
</dbReference>
<evidence type="ECO:0000256" key="12">
    <source>
        <dbReference type="ARBA" id="ARBA00023204"/>
    </source>
</evidence>
<dbReference type="PROSITE" id="PS50160">
    <property type="entry name" value="DNA_LIGASE_A3"/>
    <property type="match status" value="1"/>
</dbReference>
<dbReference type="EC" id="6.5.1.1" evidence="14"/>
<dbReference type="InterPro" id="IPR012310">
    <property type="entry name" value="DNA_ligase_ATP-dep_cent"/>
</dbReference>
<dbReference type="Gene3D" id="3.30.470.30">
    <property type="entry name" value="DNA ligase/mRNA capping enzyme"/>
    <property type="match status" value="1"/>
</dbReference>
<reference evidence="17 18" key="1">
    <citation type="submission" date="2020-06" db="EMBL/GenBank/DDBJ databases">
        <title>Methanolobus halotolerans sp. nov., isolated from a saline lake Tus in Siberia.</title>
        <authorList>
            <person name="Shen Y."/>
            <person name="Chen S.-C."/>
            <person name="Lai M.-C."/>
            <person name="Huang H.-H."/>
            <person name="Chiu H.-H."/>
            <person name="Tang S.-L."/>
            <person name="Rogozin D.Y."/>
            <person name="Degermendzhy A.G."/>
        </authorList>
    </citation>
    <scope>NUCLEOTIDE SEQUENCE [LARGE SCALE GENOMIC DNA]</scope>
    <source>
        <strain evidence="17 18">DSM 21339</strain>
    </source>
</reference>
<dbReference type="InterPro" id="IPR050191">
    <property type="entry name" value="ATP-dep_DNA_ligase"/>
</dbReference>
<keyword evidence="6 14" id="KW-0479">Metal-binding</keyword>
<feature type="binding site" evidence="14">
    <location>
        <position position="267"/>
    </location>
    <ligand>
        <name>ATP</name>
        <dbReference type="ChEBI" id="CHEBI:30616"/>
    </ligand>
</feature>
<proteinExistence type="inferred from homology"/>
<dbReference type="GO" id="GO:0071897">
    <property type="term" value="P:DNA biosynthetic process"/>
    <property type="evidence" value="ECO:0007669"/>
    <property type="project" value="InterPro"/>
</dbReference>
<evidence type="ECO:0000313" key="17">
    <source>
        <dbReference type="EMBL" id="QLC49888.1"/>
    </source>
</evidence>
<dbReference type="RefSeq" id="WP_176964944.1">
    <property type="nucleotide sequence ID" value="NZ_CP058215.1"/>
</dbReference>
<feature type="active site" description="N6-AMP-lysine intermediate" evidence="14">
    <location>
        <position position="247"/>
    </location>
</feature>
<comment type="function">
    <text evidence="14">DNA ligase that seals nicks in double-stranded DNA during DNA replication, DNA recombination and DNA repair.</text>
</comment>
<dbReference type="InterPro" id="IPR012308">
    <property type="entry name" value="DNA_ligase_ATP-dep_N"/>
</dbReference>
<dbReference type="NCBIfam" id="TIGR00574">
    <property type="entry name" value="dnl1"/>
    <property type="match status" value="1"/>
</dbReference>
<dbReference type="SUPFAM" id="SSF117018">
    <property type="entry name" value="ATP-dependent DNA ligase DNA-binding domain"/>
    <property type="match status" value="1"/>
</dbReference>
<evidence type="ECO:0000256" key="6">
    <source>
        <dbReference type="ARBA" id="ARBA00022723"/>
    </source>
</evidence>
<dbReference type="SUPFAM" id="SSF56091">
    <property type="entry name" value="DNA ligase/mRNA capping enzyme, catalytic domain"/>
    <property type="match status" value="1"/>
</dbReference>
<dbReference type="FunFam" id="3.30.470.30:FF:000012">
    <property type="entry name" value="Probable DNA ligase"/>
    <property type="match status" value="1"/>
</dbReference>
<dbReference type="GO" id="GO:0003677">
    <property type="term" value="F:DNA binding"/>
    <property type="evidence" value="ECO:0007669"/>
    <property type="project" value="InterPro"/>
</dbReference>
<dbReference type="PANTHER" id="PTHR45674:SF4">
    <property type="entry name" value="DNA LIGASE 1"/>
    <property type="match status" value="1"/>
</dbReference>
<keyword evidence="4 14" id="KW-0132">Cell division</keyword>
<dbReference type="EMBL" id="CP058215">
    <property type="protein sequence ID" value="QLC49888.1"/>
    <property type="molecule type" value="Genomic_DNA"/>
</dbReference>
<evidence type="ECO:0000256" key="14">
    <source>
        <dbReference type="HAMAP-Rule" id="MF_00407"/>
    </source>
</evidence>
<evidence type="ECO:0000256" key="3">
    <source>
        <dbReference type="ARBA" id="ARBA00022598"/>
    </source>
</evidence>
<dbReference type="GO" id="GO:0051301">
    <property type="term" value="P:cell division"/>
    <property type="evidence" value="ECO:0007669"/>
    <property type="project" value="UniProtKB-KW"/>
</dbReference>
<dbReference type="FunFam" id="2.40.50.140:FF:000062">
    <property type="entry name" value="DNA ligase"/>
    <property type="match status" value="1"/>
</dbReference>
<evidence type="ECO:0000256" key="1">
    <source>
        <dbReference type="ARBA" id="ARBA00007572"/>
    </source>
</evidence>
<evidence type="ECO:0000256" key="10">
    <source>
        <dbReference type="ARBA" id="ARBA00022842"/>
    </source>
</evidence>
<keyword evidence="10 14" id="KW-0460">Magnesium</keyword>
<dbReference type="CDD" id="cd07901">
    <property type="entry name" value="Adenylation_DNA_ligase_Arch_LigB"/>
    <property type="match status" value="1"/>
</dbReference>
<evidence type="ECO:0000256" key="7">
    <source>
        <dbReference type="ARBA" id="ARBA00022741"/>
    </source>
</evidence>
<dbReference type="KEGG" id="mzi:HWN40_06310"/>
<dbReference type="CDD" id="cd07969">
    <property type="entry name" value="OBF_DNA_ligase_I"/>
    <property type="match status" value="1"/>
</dbReference>
<evidence type="ECO:0000256" key="8">
    <source>
        <dbReference type="ARBA" id="ARBA00022763"/>
    </source>
</evidence>
<keyword evidence="7 14" id="KW-0547">Nucleotide-binding</keyword>
<keyword evidence="9 14" id="KW-0067">ATP-binding</keyword>
<dbReference type="GO" id="GO:0006281">
    <property type="term" value="P:DNA repair"/>
    <property type="evidence" value="ECO:0007669"/>
    <property type="project" value="UniProtKB-UniRule"/>
</dbReference>
<dbReference type="GO" id="GO:0006273">
    <property type="term" value="P:lagging strand elongation"/>
    <property type="evidence" value="ECO:0007669"/>
    <property type="project" value="TreeGrafter"/>
</dbReference>
<comment type="similarity">
    <text evidence="1 14 15">Belongs to the ATP-dependent DNA ligase family.</text>
</comment>
<keyword evidence="3 14" id="KW-0436">Ligase</keyword>
<comment type="cofactor">
    <cofactor evidence="14">
        <name>Mg(2+)</name>
        <dbReference type="ChEBI" id="CHEBI:18420"/>
    </cofactor>
</comment>
<dbReference type="Proteomes" id="UP000509594">
    <property type="component" value="Chromosome"/>
</dbReference>
<organism evidence="17 18">
    <name type="scientific">Methanolobus zinderi</name>
    <dbReference type="NCBI Taxonomy" id="536044"/>
    <lineage>
        <taxon>Archaea</taxon>
        <taxon>Methanobacteriati</taxon>
        <taxon>Methanobacteriota</taxon>
        <taxon>Stenosarchaea group</taxon>
        <taxon>Methanomicrobia</taxon>
        <taxon>Methanosarcinales</taxon>
        <taxon>Methanosarcinaceae</taxon>
        <taxon>Methanolobus</taxon>
    </lineage>
</organism>
<sequence>MGSFGKLADLYSKIEKISSHKQIVETLASFLTGLEPEDVRVAAYLALGDIGPKFEDIDLGLGEKLCIRAISLAYDIPEEDVSGIFSRLGDLGDVAFKLDERKRSSVSMQDVFEQMVRIRDSSGPGSQGEKVSVLSQLLEKSTSLEAKYVVRIALGQLRLGFGEQFLIEALALAFTGDRKNAKKIDDSYNICTDIGELAGSLAEHGINSLGSFSIKPGRPVKMMLAKRVDSIEELNRKFRGEMAAEEKYDGERVQIHVDGKEIMAFSRRLENISEQFPDVIEAFHESVQSRKMVIDGEIVAYRDSNIQPFQELMQRRRKHNVEKYMEKIPVAVFCFDLIYLDGRSMLNVPYSERRRLLEKNLQETERIKLSRRIISSNLGEIQEFFDRTVDKGLEGIIIKSVSEKSIYQPGKRGWLWVKWKKEYAKGIRETFDLVVVGSYYGRGRRHGSFGALLCAVLNEEENRFETFTKVGTGFTDEDFDEMNSLLENHLIDKAPANVVISKDMEPDLYVDPSVVIEVLGSQITKSPAHTAGNDNTEKGFALRFPRFLRIRYDKGPSEATTVEEIKDMEEEFT</sequence>
<dbReference type="AlphaFoldDB" id="A0A7D5I441"/>
<dbReference type="OrthoDB" id="31274at2157"/>
<dbReference type="InterPro" id="IPR016059">
    <property type="entry name" value="DNA_ligase_ATP-dep_CS"/>
</dbReference>
<dbReference type="Gene3D" id="2.40.50.140">
    <property type="entry name" value="Nucleic acid-binding proteins"/>
    <property type="match status" value="1"/>
</dbReference>
<dbReference type="GO" id="GO:0046872">
    <property type="term" value="F:metal ion binding"/>
    <property type="evidence" value="ECO:0007669"/>
    <property type="project" value="UniProtKB-KW"/>
</dbReference>
<feature type="binding site" evidence="14">
    <location>
        <position position="412"/>
    </location>
    <ligand>
        <name>ATP</name>
        <dbReference type="ChEBI" id="CHEBI:30616"/>
    </ligand>
</feature>
<feature type="binding site" evidence="14">
    <location>
        <position position="252"/>
    </location>
    <ligand>
        <name>ATP</name>
        <dbReference type="ChEBI" id="CHEBI:30616"/>
    </ligand>
</feature>
<evidence type="ECO:0000256" key="13">
    <source>
        <dbReference type="ARBA" id="ARBA00023306"/>
    </source>
</evidence>
<dbReference type="InterPro" id="IPR022865">
    <property type="entry name" value="DNA_ligae_ATP-dep_bac/arc"/>
</dbReference>
<dbReference type="InterPro" id="IPR036599">
    <property type="entry name" value="DNA_ligase_N_sf"/>
</dbReference>
<dbReference type="SUPFAM" id="SSF50249">
    <property type="entry name" value="Nucleic acid-binding proteins"/>
    <property type="match status" value="1"/>
</dbReference>
<keyword evidence="5 14" id="KW-0235">DNA replication</keyword>
<dbReference type="GO" id="GO:0003910">
    <property type="term" value="F:DNA ligase (ATP) activity"/>
    <property type="evidence" value="ECO:0007669"/>
    <property type="project" value="UniProtKB-UniRule"/>
</dbReference>
<keyword evidence="18" id="KW-1185">Reference proteome</keyword>
<dbReference type="GO" id="GO:0005524">
    <property type="term" value="F:ATP binding"/>
    <property type="evidence" value="ECO:0007669"/>
    <property type="project" value="UniProtKB-UniRule"/>
</dbReference>
<evidence type="ECO:0000256" key="4">
    <source>
        <dbReference type="ARBA" id="ARBA00022618"/>
    </source>
</evidence>
<evidence type="ECO:0000313" key="18">
    <source>
        <dbReference type="Proteomes" id="UP000509594"/>
    </source>
</evidence>
<keyword evidence="13 14" id="KW-0131">Cell cycle</keyword>
<dbReference type="Pfam" id="PF04679">
    <property type="entry name" value="DNA_ligase_A_C"/>
    <property type="match status" value="1"/>
</dbReference>
<dbReference type="GO" id="GO:0006310">
    <property type="term" value="P:DNA recombination"/>
    <property type="evidence" value="ECO:0007669"/>
    <property type="project" value="UniProtKB-UniRule"/>
</dbReference>
<keyword evidence="8 14" id="KW-0227">DNA damage</keyword>
<evidence type="ECO:0000256" key="9">
    <source>
        <dbReference type="ARBA" id="ARBA00022840"/>
    </source>
</evidence>
<dbReference type="FunFam" id="1.10.3260.10:FF:000007">
    <property type="entry name" value="DNA ligase"/>
    <property type="match status" value="1"/>
</dbReference>
<comment type="catalytic activity">
    <reaction evidence="14">
        <text>ATP + (deoxyribonucleotide)n-3'-hydroxyl + 5'-phospho-(deoxyribonucleotide)m = (deoxyribonucleotide)n+m + AMP + diphosphate.</text>
        <dbReference type="EC" id="6.5.1.1"/>
    </reaction>
</comment>
<keyword evidence="11 14" id="KW-0233">DNA recombination</keyword>